<evidence type="ECO:0000313" key="1">
    <source>
        <dbReference type="EMBL" id="KAI8543762.1"/>
    </source>
</evidence>
<proteinExistence type="predicted"/>
<accession>A0ACC0MTF3</accession>
<evidence type="ECO:0000313" key="2">
    <source>
        <dbReference type="Proteomes" id="UP001062846"/>
    </source>
</evidence>
<reference evidence="1" key="1">
    <citation type="submission" date="2022-02" db="EMBL/GenBank/DDBJ databases">
        <title>Plant Genome Project.</title>
        <authorList>
            <person name="Zhang R.-G."/>
        </authorList>
    </citation>
    <scope>NUCLEOTIDE SEQUENCE</scope>
    <source>
        <strain evidence="1">AT1</strain>
    </source>
</reference>
<dbReference type="EMBL" id="CM046395">
    <property type="protein sequence ID" value="KAI8543762.1"/>
    <property type="molecule type" value="Genomic_DNA"/>
</dbReference>
<sequence length="221" mass="24516">MEVSKQLESTRDELTFAEVEAEKANTCVLRHEEKIVSKPSERAEIRLTDALAMAKARKKELYNLGARKFVVFEFAPLSCLPDIVDKTKPSTLCDEQINGLVSVFNTNLGAKLSKLKSVLNGSSFVTAKSYRLIHDIIYNPLHHGFSDARRARCASGVDGSGDCKPGTVPCQSRKSHVFWDRVHPTEAIYERIASECFNGKGLCTPMNIVQLAGKRGQVPEF</sequence>
<keyword evidence="2" id="KW-1185">Reference proteome</keyword>
<name>A0ACC0MTF3_RHOML</name>
<comment type="caution">
    <text evidence="1">The sequence shown here is derived from an EMBL/GenBank/DDBJ whole genome shotgun (WGS) entry which is preliminary data.</text>
</comment>
<protein>
    <submittedName>
        <fullName evidence="1">Uncharacterized protein</fullName>
    </submittedName>
</protein>
<gene>
    <name evidence="1" type="ORF">RHMOL_Rhmol08G0243300</name>
</gene>
<organism evidence="1 2">
    <name type="scientific">Rhododendron molle</name>
    <name type="common">Chinese azalea</name>
    <name type="synonym">Azalea mollis</name>
    <dbReference type="NCBI Taxonomy" id="49168"/>
    <lineage>
        <taxon>Eukaryota</taxon>
        <taxon>Viridiplantae</taxon>
        <taxon>Streptophyta</taxon>
        <taxon>Embryophyta</taxon>
        <taxon>Tracheophyta</taxon>
        <taxon>Spermatophyta</taxon>
        <taxon>Magnoliopsida</taxon>
        <taxon>eudicotyledons</taxon>
        <taxon>Gunneridae</taxon>
        <taxon>Pentapetalae</taxon>
        <taxon>asterids</taxon>
        <taxon>Ericales</taxon>
        <taxon>Ericaceae</taxon>
        <taxon>Ericoideae</taxon>
        <taxon>Rhodoreae</taxon>
        <taxon>Rhododendron</taxon>
    </lineage>
</organism>
<dbReference type="Proteomes" id="UP001062846">
    <property type="component" value="Chromosome 8"/>
</dbReference>